<keyword evidence="4" id="KW-1185">Reference proteome</keyword>
<proteinExistence type="predicted"/>
<dbReference type="Gene3D" id="1.20.1290.10">
    <property type="entry name" value="AhpD-like"/>
    <property type="match status" value="1"/>
</dbReference>
<protein>
    <submittedName>
        <fullName evidence="3">Carboxymuconolactone decarboxylase family protein</fullName>
    </submittedName>
</protein>
<name>A0ABT7IQ37_9BURK</name>
<dbReference type="RefSeq" id="WP_243377577.1">
    <property type="nucleotide sequence ID" value="NZ_JAKZJU020000002.1"/>
</dbReference>
<feature type="signal peptide" evidence="1">
    <location>
        <begin position="1"/>
        <end position="19"/>
    </location>
</feature>
<accession>A0ABT7IQ37</accession>
<gene>
    <name evidence="3" type="ORF">MUN46_011185</name>
</gene>
<dbReference type="EMBL" id="JAKZJU020000002">
    <property type="protein sequence ID" value="MDL2060500.1"/>
    <property type="molecule type" value="Genomic_DNA"/>
</dbReference>
<evidence type="ECO:0000259" key="2">
    <source>
        <dbReference type="Pfam" id="PF02627"/>
    </source>
</evidence>
<dbReference type="PANTHER" id="PTHR43698:SF1">
    <property type="entry name" value="BLL4564 PROTEIN"/>
    <property type="match status" value="1"/>
</dbReference>
<organism evidence="3 4">
    <name type="scientific">Mesosutterella faecium</name>
    <dbReference type="NCBI Taxonomy" id="2925194"/>
    <lineage>
        <taxon>Bacteria</taxon>
        <taxon>Pseudomonadati</taxon>
        <taxon>Pseudomonadota</taxon>
        <taxon>Betaproteobacteria</taxon>
        <taxon>Burkholderiales</taxon>
        <taxon>Sutterellaceae</taxon>
        <taxon>Mesosutterella</taxon>
    </lineage>
</organism>
<dbReference type="SUPFAM" id="SSF51182">
    <property type="entry name" value="RmlC-like cupins"/>
    <property type="match status" value="1"/>
</dbReference>
<comment type="caution">
    <text evidence="3">The sequence shown here is derived from an EMBL/GenBank/DDBJ whole genome shotgun (WGS) entry which is preliminary data.</text>
</comment>
<evidence type="ECO:0000313" key="4">
    <source>
        <dbReference type="Proteomes" id="UP001165481"/>
    </source>
</evidence>
<sequence>MKKCIAGLAAAIVLALHPAAGLEKQTAGHDRPGDLAPQFAHLNDDVLFGQVWARERELSLRDRSLITIAALFSAGLYPQLRSHPILGRRYGGKREEAVALVTHLTFYCGWSKAWSAFPIIRKVYADDGKHTAAAPEGLSAFPVGQPNTANARYFTGNSFVTKLAGSPMGVYNVTFAPGVVNNWHVHEAARGGGQILIAVSGHGWFQEWGRPLHEPLPGGTVSIPAGVKYRYGAAWGS</sequence>
<dbReference type="Gene3D" id="2.60.120.10">
    <property type="entry name" value="Jelly Rolls"/>
    <property type="match status" value="1"/>
</dbReference>
<feature type="domain" description="Carboxymuconolactone decarboxylase-like" evidence="2">
    <location>
        <begin position="37"/>
        <end position="120"/>
    </location>
</feature>
<keyword evidence="1" id="KW-0732">Signal</keyword>
<dbReference type="InterPro" id="IPR011051">
    <property type="entry name" value="RmlC_Cupin_sf"/>
</dbReference>
<feature type="chain" id="PRO_5045054649" evidence="1">
    <location>
        <begin position="20"/>
        <end position="237"/>
    </location>
</feature>
<dbReference type="PANTHER" id="PTHR43698">
    <property type="entry name" value="RIBD C-TERMINAL DOMAIN CONTAINING PROTEIN"/>
    <property type="match status" value="1"/>
</dbReference>
<evidence type="ECO:0000256" key="1">
    <source>
        <dbReference type="SAM" id="SignalP"/>
    </source>
</evidence>
<dbReference type="Proteomes" id="UP001165481">
    <property type="component" value="Unassembled WGS sequence"/>
</dbReference>
<reference evidence="3" key="1">
    <citation type="submission" date="2023-03" db="EMBL/GenBank/DDBJ databases">
        <title>Mesosutterella sp. nov. isolated from porcine feces.</title>
        <authorList>
            <person name="Yu S."/>
        </authorList>
    </citation>
    <scope>NUCLEOTIDE SEQUENCE</scope>
    <source>
        <strain evidence="3">AGMB02718</strain>
    </source>
</reference>
<dbReference type="SUPFAM" id="SSF69118">
    <property type="entry name" value="AhpD-like"/>
    <property type="match status" value="1"/>
</dbReference>
<dbReference type="InterPro" id="IPR003779">
    <property type="entry name" value="CMD-like"/>
</dbReference>
<evidence type="ECO:0000313" key="3">
    <source>
        <dbReference type="EMBL" id="MDL2060500.1"/>
    </source>
</evidence>
<dbReference type="InterPro" id="IPR014710">
    <property type="entry name" value="RmlC-like_jellyroll"/>
</dbReference>
<dbReference type="InterPro" id="IPR029032">
    <property type="entry name" value="AhpD-like"/>
</dbReference>
<dbReference type="Pfam" id="PF02627">
    <property type="entry name" value="CMD"/>
    <property type="match status" value="1"/>
</dbReference>